<dbReference type="PANTHER" id="PTHR37981:SF1">
    <property type="entry name" value="SGNH HYDROLASE-TYPE ESTERASE DOMAIN-CONTAINING PROTEIN"/>
    <property type="match status" value="1"/>
</dbReference>
<gene>
    <name evidence="1" type="ORF">AK830_g4814</name>
</gene>
<sequence>MGTGTTTTDKCRIGSNNFGDLLNRWTNNPDVDFQRKVCSGDTTVGLNRQIDEWSNPSKADLATVSIGGNDVFFSDLVWYCVITPNNARLGSTNRRLCLETEAKARQLLDDQGDDGLKAKFKSAYKKILAKSGRDDFHIYVTSYVGFFNHDDPDCDKTTFQYTNPRYDPPSDWPANRIVLLKTDLRHELNDLVGRLNEVIGAAADETNSENGREQVHFVFVNPRYDSHRWCEVGDFHEPDSSRADTWFFLSAWPDIPMEAGDASVDDAAEEQQEIQAVVDSGKIELPDAASCNDNLGSDPDPWDRWLCRAAEEISERPDGPLAEYLTLANDAVAQGNVSAEEISWWVPTRQIKTFHPRSRGMVAYRDAIIESINSVQTAEAGTCKLQIKEIWTCEDLYNNLYAELTVESPSGDVLYQTPGSTSSPGVPINDPEGLHLKEDGMSEELVVIGEHTNDYIQFYYGDTAWRSTDTEGAAACTMVGDDWPQEGPGDCPASAVVIPRSEISSAITRAEKSEKA</sequence>
<dbReference type="GO" id="GO:0006629">
    <property type="term" value="P:lipid metabolic process"/>
    <property type="evidence" value="ECO:0007669"/>
    <property type="project" value="TreeGrafter"/>
</dbReference>
<reference evidence="1 2" key="1">
    <citation type="submission" date="2015-09" db="EMBL/GenBank/DDBJ databases">
        <title>Draft genome of a European isolate of the apple canker pathogen Neonectria ditissima.</title>
        <authorList>
            <person name="Gomez-Cortecero A."/>
            <person name="Harrison R.J."/>
            <person name="Armitage A.D."/>
        </authorList>
    </citation>
    <scope>NUCLEOTIDE SEQUENCE [LARGE SCALE GENOMIC DNA]</scope>
    <source>
        <strain evidence="1 2">R09/05</strain>
    </source>
</reference>
<name>A0A0P7BFF8_9HYPO</name>
<dbReference type="Gene3D" id="3.40.50.1110">
    <property type="entry name" value="SGNH hydrolase"/>
    <property type="match status" value="1"/>
</dbReference>
<dbReference type="EMBL" id="LKCW01000060">
    <property type="protein sequence ID" value="KPM41745.1"/>
    <property type="molecule type" value="Genomic_DNA"/>
</dbReference>
<comment type="caution">
    <text evidence="1">The sequence shown here is derived from an EMBL/GenBank/DDBJ whole genome shotgun (WGS) entry which is preliminary data.</text>
</comment>
<evidence type="ECO:0008006" key="3">
    <source>
        <dbReference type="Google" id="ProtNLM"/>
    </source>
</evidence>
<dbReference type="InterPro" id="IPR037460">
    <property type="entry name" value="SEST-like"/>
</dbReference>
<dbReference type="OrthoDB" id="5056621at2759"/>
<protein>
    <recommendedName>
        <fullName evidence="3">SGNH hydrolase-type esterase domain-containing protein</fullName>
    </recommendedName>
</protein>
<dbReference type="CDD" id="cd01823">
    <property type="entry name" value="SEST_like"/>
    <property type="match status" value="1"/>
</dbReference>
<organism evidence="1 2">
    <name type="scientific">Neonectria ditissima</name>
    <dbReference type="NCBI Taxonomy" id="78410"/>
    <lineage>
        <taxon>Eukaryota</taxon>
        <taxon>Fungi</taxon>
        <taxon>Dikarya</taxon>
        <taxon>Ascomycota</taxon>
        <taxon>Pezizomycotina</taxon>
        <taxon>Sordariomycetes</taxon>
        <taxon>Hypocreomycetidae</taxon>
        <taxon>Hypocreales</taxon>
        <taxon>Nectriaceae</taxon>
        <taxon>Neonectria</taxon>
    </lineage>
</organism>
<proteinExistence type="predicted"/>
<evidence type="ECO:0000313" key="2">
    <source>
        <dbReference type="Proteomes" id="UP000050424"/>
    </source>
</evidence>
<dbReference type="Proteomes" id="UP000050424">
    <property type="component" value="Unassembled WGS sequence"/>
</dbReference>
<dbReference type="SUPFAM" id="SSF52266">
    <property type="entry name" value="SGNH hydrolase"/>
    <property type="match status" value="1"/>
</dbReference>
<dbReference type="InterPro" id="IPR036514">
    <property type="entry name" value="SGNH_hydro_sf"/>
</dbReference>
<accession>A0A0P7BFF8</accession>
<dbReference type="GO" id="GO:0016788">
    <property type="term" value="F:hydrolase activity, acting on ester bonds"/>
    <property type="evidence" value="ECO:0007669"/>
    <property type="project" value="InterPro"/>
</dbReference>
<keyword evidence="2" id="KW-1185">Reference proteome</keyword>
<dbReference type="AlphaFoldDB" id="A0A0P7BFF8"/>
<evidence type="ECO:0000313" key="1">
    <source>
        <dbReference type="EMBL" id="KPM41745.1"/>
    </source>
</evidence>
<dbReference type="STRING" id="78410.A0A0P7BFF8"/>
<dbReference type="PANTHER" id="PTHR37981">
    <property type="entry name" value="LIPASE 2"/>
    <property type="match status" value="1"/>
</dbReference>